<organism evidence="1 2">
    <name type="scientific">Phytophthora infestans</name>
    <name type="common">Potato late blight agent</name>
    <name type="synonym">Botrytis infestans</name>
    <dbReference type="NCBI Taxonomy" id="4787"/>
    <lineage>
        <taxon>Eukaryota</taxon>
        <taxon>Sar</taxon>
        <taxon>Stramenopiles</taxon>
        <taxon>Oomycota</taxon>
        <taxon>Peronosporomycetes</taxon>
        <taxon>Peronosporales</taxon>
        <taxon>Peronosporaceae</taxon>
        <taxon>Phytophthora</taxon>
    </lineage>
</organism>
<sequence length="80" mass="9109">MSEARIDLLEVATTASTSCMNHHSVVSMTLHYQRFVAGTLKMGDMVYVVLSETKREILFGLEPFSFEWEAPTILFFCTQN</sequence>
<dbReference type="Proteomes" id="UP000704712">
    <property type="component" value="Unassembled WGS sequence"/>
</dbReference>
<dbReference type="AlphaFoldDB" id="A0A8S9V7W1"/>
<dbReference type="EMBL" id="JAACNO010000192">
    <property type="protein sequence ID" value="KAF4149155.1"/>
    <property type="molecule type" value="Genomic_DNA"/>
</dbReference>
<comment type="caution">
    <text evidence="1">The sequence shown here is derived from an EMBL/GenBank/DDBJ whole genome shotgun (WGS) entry which is preliminary data.</text>
</comment>
<name>A0A8S9V7W1_PHYIN</name>
<evidence type="ECO:0000313" key="1">
    <source>
        <dbReference type="EMBL" id="KAF4149155.1"/>
    </source>
</evidence>
<protein>
    <submittedName>
        <fullName evidence="1">Uncharacterized protein</fullName>
    </submittedName>
</protein>
<proteinExistence type="predicted"/>
<accession>A0A8S9V7W1</accession>
<gene>
    <name evidence="1" type="ORF">GN958_ATG01696</name>
</gene>
<evidence type="ECO:0000313" key="2">
    <source>
        <dbReference type="Proteomes" id="UP000704712"/>
    </source>
</evidence>
<reference evidence="1" key="1">
    <citation type="submission" date="2020-03" db="EMBL/GenBank/DDBJ databases">
        <title>Hybrid Assembly of Korean Phytophthora infestans isolates.</title>
        <authorList>
            <person name="Prokchorchik M."/>
            <person name="Lee Y."/>
            <person name="Seo J."/>
            <person name="Cho J.-H."/>
            <person name="Park Y.-E."/>
            <person name="Jang D.-C."/>
            <person name="Im J.-S."/>
            <person name="Choi J.-G."/>
            <person name="Park H.-J."/>
            <person name="Lee G.-B."/>
            <person name="Lee Y.-G."/>
            <person name="Hong S.-Y."/>
            <person name="Cho K."/>
            <person name="Sohn K.H."/>
        </authorList>
    </citation>
    <scope>NUCLEOTIDE SEQUENCE</scope>
    <source>
        <strain evidence="1">KR_2_A2</strain>
    </source>
</reference>